<sequence length="102" mass="12622">MKAKKLLLLAVTGAFLVAPLTSAMADPWKDESGHGRYERRWERHEERRWRERERRAERHWRHEQRERRAEYERHRAYEQGRRDGYRDSANRNPLEAIGQLWR</sequence>
<evidence type="ECO:0000313" key="3">
    <source>
        <dbReference type="EMBL" id="MBC9178657.1"/>
    </source>
</evidence>
<keyword evidence="2" id="KW-0732">Signal</keyword>
<feature type="chain" id="PRO_5046113499" evidence="2">
    <location>
        <begin position="26"/>
        <end position="102"/>
    </location>
</feature>
<feature type="signal peptide" evidence="2">
    <location>
        <begin position="1"/>
        <end position="25"/>
    </location>
</feature>
<dbReference type="Proteomes" id="UP000603940">
    <property type="component" value="Unassembled WGS sequence"/>
</dbReference>
<comment type="caution">
    <text evidence="3">The sequence shown here is derived from an EMBL/GenBank/DDBJ whole genome shotgun (WGS) entry which is preliminary data.</text>
</comment>
<feature type="region of interest" description="Disordered" evidence="1">
    <location>
        <begin position="45"/>
        <end position="72"/>
    </location>
</feature>
<evidence type="ECO:0000256" key="1">
    <source>
        <dbReference type="SAM" id="MobiDB-lite"/>
    </source>
</evidence>
<reference evidence="3 4" key="1">
    <citation type="journal article" date="2009" name="Int. J. Syst. Evol. Microbiol.">
        <title>Transfer of Teichococcus ludipueritiae and Muricoccus roseus to the genus Roseomonas, as Roseomonas ludipueritiae comb. nov. and Roseomonas rosea comb. nov., respectively, and emended description of the genus Roseomonas.</title>
        <authorList>
            <person name="Sanchez-Porro C."/>
            <person name="Gallego V."/>
            <person name="Busse H.J."/>
            <person name="Kampfer P."/>
            <person name="Ventosa A."/>
        </authorList>
    </citation>
    <scope>NUCLEOTIDE SEQUENCE [LARGE SCALE GENOMIC DNA]</scope>
    <source>
        <strain evidence="3 4">DSM 14915</strain>
    </source>
</reference>
<accession>A0ABR7RA03</accession>
<feature type="compositionally biased region" description="Basic and acidic residues" evidence="1">
    <location>
        <begin position="45"/>
        <end position="56"/>
    </location>
</feature>
<protein>
    <submittedName>
        <fullName evidence="3">Uncharacterized protein</fullName>
    </submittedName>
</protein>
<organism evidence="3 4">
    <name type="scientific">Pseudoroseomonas ludipueritiae</name>
    <dbReference type="NCBI Taxonomy" id="198093"/>
    <lineage>
        <taxon>Bacteria</taxon>
        <taxon>Pseudomonadati</taxon>
        <taxon>Pseudomonadota</taxon>
        <taxon>Alphaproteobacteria</taxon>
        <taxon>Acetobacterales</taxon>
        <taxon>Acetobacteraceae</taxon>
        <taxon>Pseudoroseomonas</taxon>
    </lineage>
</organism>
<proteinExistence type="predicted"/>
<dbReference type="EMBL" id="JACTUZ010000090">
    <property type="protein sequence ID" value="MBC9178657.1"/>
    <property type="molecule type" value="Genomic_DNA"/>
</dbReference>
<dbReference type="RefSeq" id="WP_187779743.1">
    <property type="nucleotide sequence ID" value="NZ_JACTUZ010000090.1"/>
</dbReference>
<evidence type="ECO:0000313" key="4">
    <source>
        <dbReference type="Proteomes" id="UP000603940"/>
    </source>
</evidence>
<evidence type="ECO:0000256" key="2">
    <source>
        <dbReference type="SAM" id="SignalP"/>
    </source>
</evidence>
<feature type="compositionally biased region" description="Basic and acidic residues" evidence="1">
    <location>
        <begin position="63"/>
        <end position="72"/>
    </location>
</feature>
<name>A0ABR7RA03_9PROT</name>
<keyword evidence="4" id="KW-1185">Reference proteome</keyword>
<gene>
    <name evidence="3" type="ORF">IBL25_17060</name>
</gene>